<feature type="non-terminal residue" evidence="5">
    <location>
        <position position="1"/>
    </location>
</feature>
<dbReference type="Proteomes" id="UP000001357">
    <property type="component" value="Unassembled WGS sequence"/>
</dbReference>
<dbReference type="PROSITE" id="PS50072">
    <property type="entry name" value="CSA_PPIASE_2"/>
    <property type="match status" value="1"/>
</dbReference>
<dbReference type="PIRSF" id="PIRSF001467">
    <property type="entry name" value="Peptidylpro_ismrse"/>
    <property type="match status" value="1"/>
</dbReference>
<evidence type="ECO:0000313" key="6">
    <source>
        <dbReference type="Proteomes" id="UP000001357"/>
    </source>
</evidence>
<dbReference type="OMA" id="GMANNGL"/>
<keyword evidence="6" id="KW-1185">Reference proteome</keyword>
<dbReference type="GO" id="GO:0003755">
    <property type="term" value="F:peptidyl-prolyl cis-trans isomerase activity"/>
    <property type="evidence" value="ECO:0007669"/>
    <property type="project" value="UniProtKB-UniRule"/>
</dbReference>
<evidence type="ECO:0000256" key="3">
    <source>
        <dbReference type="RuleBase" id="RU363019"/>
    </source>
</evidence>
<dbReference type="Pfam" id="PF00160">
    <property type="entry name" value="Pro_isomerase"/>
    <property type="match status" value="1"/>
</dbReference>
<evidence type="ECO:0000256" key="1">
    <source>
        <dbReference type="ARBA" id="ARBA00023110"/>
    </source>
</evidence>
<accession>A9US55</accession>
<dbReference type="PANTHER" id="PTHR11071">
    <property type="entry name" value="PEPTIDYL-PROLYL CIS-TRANS ISOMERASE"/>
    <property type="match status" value="1"/>
</dbReference>
<organism evidence="5 6">
    <name type="scientific">Monosiga brevicollis</name>
    <name type="common">Choanoflagellate</name>
    <dbReference type="NCBI Taxonomy" id="81824"/>
    <lineage>
        <taxon>Eukaryota</taxon>
        <taxon>Choanoflagellata</taxon>
        <taxon>Craspedida</taxon>
        <taxon>Salpingoecidae</taxon>
        <taxon>Monosiga</taxon>
    </lineage>
</organism>
<evidence type="ECO:0000256" key="2">
    <source>
        <dbReference type="ARBA" id="ARBA00023235"/>
    </source>
</evidence>
<dbReference type="GO" id="GO:0005737">
    <property type="term" value="C:cytoplasm"/>
    <property type="evidence" value="ECO:0000318"/>
    <property type="project" value="GO_Central"/>
</dbReference>
<keyword evidence="1 3" id="KW-0697">Rotamase</keyword>
<evidence type="ECO:0000259" key="4">
    <source>
        <dbReference type="PROSITE" id="PS50072"/>
    </source>
</evidence>
<dbReference type="Gene3D" id="2.40.100.10">
    <property type="entry name" value="Cyclophilin-like"/>
    <property type="match status" value="1"/>
</dbReference>
<sequence>LVCQLFSDVVPKTCQNFKGLCAGTKVDGGFGTLTYKDSVFHRIQPRGWVQGGDIVDGAGDGGRSIFGDTFEDENFAILHDRRGRLGMANNGLHSNASQFFISFSALEWMNTKYVAFGYVCLTRFAMDLDFYGFDCLFHALGAFEKW</sequence>
<dbReference type="InterPro" id="IPR029000">
    <property type="entry name" value="Cyclophilin-like_dom_sf"/>
</dbReference>
<reference evidence="5 6" key="1">
    <citation type="journal article" date="2008" name="Nature">
        <title>The genome of the choanoflagellate Monosiga brevicollis and the origin of metazoans.</title>
        <authorList>
            <consortium name="JGI Sequencing"/>
            <person name="King N."/>
            <person name="Westbrook M.J."/>
            <person name="Young S.L."/>
            <person name="Kuo A."/>
            <person name="Abedin M."/>
            <person name="Chapman J."/>
            <person name="Fairclough S."/>
            <person name="Hellsten U."/>
            <person name="Isogai Y."/>
            <person name="Letunic I."/>
            <person name="Marr M."/>
            <person name="Pincus D."/>
            <person name="Putnam N."/>
            <person name="Rokas A."/>
            <person name="Wright K.J."/>
            <person name="Zuzow R."/>
            <person name="Dirks W."/>
            <person name="Good M."/>
            <person name="Goodstein D."/>
            <person name="Lemons D."/>
            <person name="Li W."/>
            <person name="Lyons J.B."/>
            <person name="Morris A."/>
            <person name="Nichols S."/>
            <person name="Richter D.J."/>
            <person name="Salamov A."/>
            <person name="Bork P."/>
            <person name="Lim W.A."/>
            <person name="Manning G."/>
            <person name="Miller W.T."/>
            <person name="McGinnis W."/>
            <person name="Shapiro H."/>
            <person name="Tjian R."/>
            <person name="Grigoriev I.V."/>
            <person name="Rokhsar D."/>
        </authorList>
    </citation>
    <scope>NUCLEOTIDE SEQUENCE [LARGE SCALE GENOMIC DNA]</scope>
    <source>
        <strain evidence="6">MX1 / ATCC 50154</strain>
    </source>
</reference>
<dbReference type="AlphaFoldDB" id="A9US55"/>
<dbReference type="KEGG" id="mbr:MONBRDRAFT_14262"/>
<evidence type="ECO:0000313" key="5">
    <source>
        <dbReference type="EMBL" id="EDQ91721.1"/>
    </source>
</evidence>
<dbReference type="PANTHER" id="PTHR11071:SF561">
    <property type="entry name" value="PEPTIDYL-PROLYL CIS-TRANS ISOMERASE D-RELATED"/>
    <property type="match status" value="1"/>
</dbReference>
<name>A9US55_MONBE</name>
<dbReference type="InterPro" id="IPR002130">
    <property type="entry name" value="Cyclophilin-type_PPIase_dom"/>
</dbReference>
<keyword evidence="2 3" id="KW-0413">Isomerase</keyword>
<dbReference type="InParanoid" id="A9US55"/>
<comment type="catalytic activity">
    <reaction evidence="3">
        <text>[protein]-peptidylproline (omega=180) = [protein]-peptidylproline (omega=0)</text>
        <dbReference type="Rhea" id="RHEA:16237"/>
        <dbReference type="Rhea" id="RHEA-COMP:10747"/>
        <dbReference type="Rhea" id="RHEA-COMP:10748"/>
        <dbReference type="ChEBI" id="CHEBI:83833"/>
        <dbReference type="ChEBI" id="CHEBI:83834"/>
        <dbReference type="EC" id="5.2.1.8"/>
    </reaction>
</comment>
<feature type="domain" description="PPIase cyclophilin-type" evidence="4">
    <location>
        <begin position="1"/>
        <end position="128"/>
    </location>
</feature>
<dbReference type="eggNOG" id="KOG0865">
    <property type="taxonomic scope" value="Eukaryota"/>
</dbReference>
<dbReference type="SUPFAM" id="SSF50891">
    <property type="entry name" value="Cyclophilin-like"/>
    <property type="match status" value="1"/>
</dbReference>
<dbReference type="STRING" id="81824.A9US55"/>
<proteinExistence type="inferred from homology"/>
<dbReference type="InterPro" id="IPR024936">
    <property type="entry name" value="Cyclophilin-type_PPIase"/>
</dbReference>
<gene>
    <name evidence="5" type="ORF">MONBRDRAFT_14262</name>
</gene>
<protein>
    <recommendedName>
        <fullName evidence="3">Peptidyl-prolyl cis-trans isomerase</fullName>
        <shortName evidence="3">PPIase</shortName>
        <ecNumber evidence="3">5.2.1.8</ecNumber>
    </recommendedName>
</protein>
<comment type="function">
    <text evidence="3">PPIases accelerate the folding of proteins. It catalyzes the cis-trans isomerization of proline imidic peptide bonds in oligopeptides.</text>
</comment>
<dbReference type="EMBL" id="CH991544">
    <property type="protein sequence ID" value="EDQ91721.1"/>
    <property type="molecule type" value="Genomic_DNA"/>
</dbReference>
<dbReference type="EC" id="5.2.1.8" evidence="3"/>
<comment type="similarity">
    <text evidence="3">Belongs to the cyclophilin-type PPIase family.</text>
</comment>
<dbReference type="PRINTS" id="PR00153">
    <property type="entry name" value="CSAPPISMRASE"/>
</dbReference>
<dbReference type="GeneID" id="5888577"/>
<dbReference type="RefSeq" id="XP_001743007.1">
    <property type="nucleotide sequence ID" value="XM_001742955.1"/>
</dbReference>